<evidence type="ECO:0000313" key="3">
    <source>
        <dbReference type="Proteomes" id="UP000650424"/>
    </source>
</evidence>
<keyword evidence="3" id="KW-1185">Reference proteome</keyword>
<evidence type="ECO:0000313" key="2">
    <source>
        <dbReference type="EMBL" id="MBC3917316.1"/>
    </source>
</evidence>
<feature type="transmembrane region" description="Helical" evidence="1">
    <location>
        <begin position="77"/>
        <end position="94"/>
    </location>
</feature>
<keyword evidence="1" id="KW-0472">Membrane</keyword>
<protein>
    <submittedName>
        <fullName evidence="2">Uncharacterized protein</fullName>
    </submittedName>
</protein>
<gene>
    <name evidence="2" type="ORF">H8L32_07505</name>
</gene>
<feature type="transmembrane region" description="Helical" evidence="1">
    <location>
        <begin position="148"/>
        <end position="168"/>
    </location>
</feature>
<organism evidence="2 3">
    <name type="scientific">Undibacterium hunanense</name>
    <dbReference type="NCBI Taxonomy" id="2762292"/>
    <lineage>
        <taxon>Bacteria</taxon>
        <taxon>Pseudomonadati</taxon>
        <taxon>Pseudomonadota</taxon>
        <taxon>Betaproteobacteria</taxon>
        <taxon>Burkholderiales</taxon>
        <taxon>Oxalobacteraceae</taxon>
        <taxon>Undibacterium</taxon>
    </lineage>
</organism>
<dbReference type="Proteomes" id="UP000650424">
    <property type="component" value="Unassembled WGS sequence"/>
</dbReference>
<feature type="transmembrane region" description="Helical" evidence="1">
    <location>
        <begin position="34"/>
        <end position="56"/>
    </location>
</feature>
<evidence type="ECO:0000256" key="1">
    <source>
        <dbReference type="SAM" id="Phobius"/>
    </source>
</evidence>
<feature type="transmembrane region" description="Helical" evidence="1">
    <location>
        <begin position="7"/>
        <end position="28"/>
    </location>
</feature>
<keyword evidence="1" id="KW-1133">Transmembrane helix</keyword>
<accession>A0ABR6ZN49</accession>
<proteinExistence type="predicted"/>
<name>A0ABR6ZN49_9BURK</name>
<reference evidence="2 3" key="1">
    <citation type="submission" date="2020-08" db="EMBL/GenBank/DDBJ databases">
        <title>Novel species isolated from subtropical streams in China.</title>
        <authorList>
            <person name="Lu H."/>
        </authorList>
    </citation>
    <scope>NUCLEOTIDE SEQUENCE [LARGE SCALE GENOMIC DNA]</scope>
    <source>
        <strain evidence="2 3">CY18W</strain>
    </source>
</reference>
<comment type="caution">
    <text evidence="2">The sequence shown here is derived from an EMBL/GenBank/DDBJ whole genome shotgun (WGS) entry which is preliminary data.</text>
</comment>
<sequence length="177" mass="20682">MNKNPVILARLTVVFFFFSVTALILSRVSAVCNWGPYIVCMHVSLFLLGAYEIWLIRKFKKEGLLKSFKYLLELPKILLAALVVTIILLLPTFLRNPYDFGALPDGTIIYQKFLFEENGKYYSKLNKLQSIEITKDNYCKEQNRFFEVFASFWILAGYFELVAGYYIVKRKKNSVER</sequence>
<dbReference type="EMBL" id="JACOGF010000003">
    <property type="protein sequence ID" value="MBC3917316.1"/>
    <property type="molecule type" value="Genomic_DNA"/>
</dbReference>
<dbReference type="RefSeq" id="WP_186946544.1">
    <property type="nucleotide sequence ID" value="NZ_JACOGF010000003.1"/>
</dbReference>
<keyword evidence="1" id="KW-0812">Transmembrane</keyword>